<dbReference type="AlphaFoldDB" id="A0A9X7E048"/>
<dbReference type="Proteomes" id="UP000225135">
    <property type="component" value="Unassembled WGS sequence"/>
</dbReference>
<evidence type="ECO:0000313" key="2">
    <source>
        <dbReference type="Proteomes" id="UP000225135"/>
    </source>
</evidence>
<proteinExistence type="predicted"/>
<comment type="caution">
    <text evidence="1">The sequence shown here is derived from an EMBL/GenBank/DDBJ whole genome shotgun (WGS) entry which is preliminary data.</text>
</comment>
<gene>
    <name evidence="1" type="ORF">COI69_32460</name>
</gene>
<reference evidence="1 2" key="1">
    <citation type="submission" date="2017-09" db="EMBL/GenBank/DDBJ databases">
        <title>Large-scale bioinformatics analysis of Bacillus genomes uncovers conserved roles of natural products in bacterial physiology.</title>
        <authorList>
            <consortium name="Agbiome Team Llc"/>
            <person name="Bleich R.M."/>
            <person name="Grubbs K.J."/>
            <person name="Santa Maria K.C."/>
            <person name="Allen S.E."/>
            <person name="Farag S."/>
            <person name="Shank E.A."/>
            <person name="Bowers A."/>
        </authorList>
    </citation>
    <scope>NUCLEOTIDE SEQUENCE [LARGE SCALE GENOMIC DNA]</scope>
    <source>
        <strain evidence="1 2">AFS029792</strain>
    </source>
</reference>
<dbReference type="EMBL" id="NUUR01000161">
    <property type="protein sequence ID" value="PHG72131.1"/>
    <property type="molecule type" value="Genomic_DNA"/>
</dbReference>
<accession>A0A9X7E048</accession>
<protein>
    <recommendedName>
        <fullName evidence="3">MarR family transcriptional regulator</fullName>
    </recommendedName>
</protein>
<evidence type="ECO:0008006" key="3">
    <source>
        <dbReference type="Google" id="ProtNLM"/>
    </source>
</evidence>
<sequence>MDSIPYVEFKVIIFLGRISKKDEFDTDSATTSYLDRKSNRTRGKVSELMNGLIKKGRLAVAETRTTTENGRMGTTHTWFVNPNIICCSSKNRGSR</sequence>
<evidence type="ECO:0000313" key="1">
    <source>
        <dbReference type="EMBL" id="PHG72131.1"/>
    </source>
</evidence>
<name>A0A9X7E048_BACCE</name>
<organism evidence="1 2">
    <name type="scientific">Bacillus cereus</name>
    <dbReference type="NCBI Taxonomy" id="1396"/>
    <lineage>
        <taxon>Bacteria</taxon>
        <taxon>Bacillati</taxon>
        <taxon>Bacillota</taxon>
        <taxon>Bacilli</taxon>
        <taxon>Bacillales</taxon>
        <taxon>Bacillaceae</taxon>
        <taxon>Bacillus</taxon>
        <taxon>Bacillus cereus group</taxon>
    </lineage>
</organism>